<name>A0A1M6IIP7_9FIRM</name>
<sequence length="88" mass="10346">MCTLQEYLDKNIKKTWLTEIKEDYTSNFLLGEDSLKCSFYFHLILFHARERFPASLKTSSSSDGMFTRRLKPLPGTSNRDLRLYMTPT</sequence>
<protein>
    <submittedName>
        <fullName evidence="2">Uncharacterized protein</fullName>
    </submittedName>
</protein>
<dbReference type="Proteomes" id="UP000184529">
    <property type="component" value="Unassembled WGS sequence"/>
</dbReference>
<dbReference type="EMBL" id="FQZM01000029">
    <property type="protein sequence ID" value="SHJ34295.1"/>
    <property type="molecule type" value="Genomic_DNA"/>
</dbReference>
<organism evidence="2 3">
    <name type="scientific">Desulfofundulus thermosubterraneus DSM 16057</name>
    <dbReference type="NCBI Taxonomy" id="1121432"/>
    <lineage>
        <taxon>Bacteria</taxon>
        <taxon>Bacillati</taxon>
        <taxon>Bacillota</taxon>
        <taxon>Clostridia</taxon>
        <taxon>Eubacteriales</taxon>
        <taxon>Peptococcaceae</taxon>
        <taxon>Desulfofundulus</taxon>
    </lineage>
</organism>
<gene>
    <name evidence="2" type="ORF">SAMN02745219_02340</name>
</gene>
<keyword evidence="3" id="KW-1185">Reference proteome</keyword>
<reference evidence="3" key="1">
    <citation type="submission" date="2016-11" db="EMBL/GenBank/DDBJ databases">
        <authorList>
            <person name="Varghese N."/>
            <person name="Submissions S."/>
        </authorList>
    </citation>
    <scope>NUCLEOTIDE SEQUENCE [LARGE SCALE GENOMIC DNA]</scope>
    <source>
        <strain evidence="3">DSM 16057</strain>
    </source>
</reference>
<evidence type="ECO:0000313" key="2">
    <source>
        <dbReference type="EMBL" id="SHJ34295.1"/>
    </source>
</evidence>
<proteinExistence type="predicted"/>
<evidence type="ECO:0000256" key="1">
    <source>
        <dbReference type="SAM" id="MobiDB-lite"/>
    </source>
</evidence>
<evidence type="ECO:0000313" key="3">
    <source>
        <dbReference type="Proteomes" id="UP000184529"/>
    </source>
</evidence>
<accession>A0A1M6IIP7</accession>
<dbReference type="AlphaFoldDB" id="A0A1M6IIP7"/>
<feature type="region of interest" description="Disordered" evidence="1">
    <location>
        <begin position="56"/>
        <end position="79"/>
    </location>
</feature>